<name>D8R386_SELML</name>
<organism evidence="2">
    <name type="scientific">Selaginella moellendorffii</name>
    <name type="common">Spikemoss</name>
    <dbReference type="NCBI Taxonomy" id="88036"/>
    <lineage>
        <taxon>Eukaryota</taxon>
        <taxon>Viridiplantae</taxon>
        <taxon>Streptophyta</taxon>
        <taxon>Embryophyta</taxon>
        <taxon>Tracheophyta</taxon>
        <taxon>Lycopodiopsida</taxon>
        <taxon>Selaginellales</taxon>
        <taxon>Selaginellaceae</taxon>
        <taxon>Selaginella</taxon>
    </lineage>
</organism>
<dbReference type="KEGG" id="smo:SELMODRAFT_406882"/>
<reference evidence="1 2" key="1">
    <citation type="journal article" date="2011" name="Science">
        <title>The Selaginella genome identifies genetic changes associated with the evolution of vascular plants.</title>
        <authorList>
            <person name="Banks J.A."/>
            <person name="Nishiyama T."/>
            <person name="Hasebe M."/>
            <person name="Bowman J.L."/>
            <person name="Gribskov M."/>
            <person name="dePamphilis C."/>
            <person name="Albert V.A."/>
            <person name="Aono N."/>
            <person name="Aoyama T."/>
            <person name="Ambrose B.A."/>
            <person name="Ashton N.W."/>
            <person name="Axtell M.J."/>
            <person name="Barker E."/>
            <person name="Barker M.S."/>
            <person name="Bennetzen J.L."/>
            <person name="Bonawitz N.D."/>
            <person name="Chapple C."/>
            <person name="Cheng C."/>
            <person name="Correa L.G."/>
            <person name="Dacre M."/>
            <person name="DeBarry J."/>
            <person name="Dreyer I."/>
            <person name="Elias M."/>
            <person name="Engstrom E.M."/>
            <person name="Estelle M."/>
            <person name="Feng L."/>
            <person name="Finet C."/>
            <person name="Floyd S.K."/>
            <person name="Frommer W.B."/>
            <person name="Fujita T."/>
            <person name="Gramzow L."/>
            <person name="Gutensohn M."/>
            <person name="Harholt J."/>
            <person name="Hattori M."/>
            <person name="Heyl A."/>
            <person name="Hirai T."/>
            <person name="Hiwatashi Y."/>
            <person name="Ishikawa M."/>
            <person name="Iwata M."/>
            <person name="Karol K.G."/>
            <person name="Koehler B."/>
            <person name="Kolukisaoglu U."/>
            <person name="Kubo M."/>
            <person name="Kurata T."/>
            <person name="Lalonde S."/>
            <person name="Li K."/>
            <person name="Li Y."/>
            <person name="Litt A."/>
            <person name="Lyons E."/>
            <person name="Manning G."/>
            <person name="Maruyama T."/>
            <person name="Michael T.P."/>
            <person name="Mikami K."/>
            <person name="Miyazaki S."/>
            <person name="Morinaga S."/>
            <person name="Murata T."/>
            <person name="Mueller-Roeber B."/>
            <person name="Nelson D.R."/>
            <person name="Obara M."/>
            <person name="Oguri Y."/>
            <person name="Olmstead R.G."/>
            <person name="Onodera N."/>
            <person name="Petersen B.L."/>
            <person name="Pils B."/>
            <person name="Prigge M."/>
            <person name="Rensing S.A."/>
            <person name="Riano-Pachon D.M."/>
            <person name="Roberts A.W."/>
            <person name="Sato Y."/>
            <person name="Scheller H.V."/>
            <person name="Schulz B."/>
            <person name="Schulz C."/>
            <person name="Shakirov E.V."/>
            <person name="Shibagaki N."/>
            <person name="Shinohara N."/>
            <person name="Shippen D.E."/>
            <person name="Soerensen I."/>
            <person name="Sotooka R."/>
            <person name="Sugimoto N."/>
            <person name="Sugita M."/>
            <person name="Sumikawa N."/>
            <person name="Tanurdzic M."/>
            <person name="Theissen G."/>
            <person name="Ulvskov P."/>
            <person name="Wakazuki S."/>
            <person name="Weng J.K."/>
            <person name="Willats W.W."/>
            <person name="Wipf D."/>
            <person name="Wolf P.G."/>
            <person name="Yang L."/>
            <person name="Zimmer A.D."/>
            <person name="Zhu Q."/>
            <person name="Mitros T."/>
            <person name="Hellsten U."/>
            <person name="Loque D."/>
            <person name="Otillar R."/>
            <person name="Salamov A."/>
            <person name="Schmutz J."/>
            <person name="Shapiro H."/>
            <person name="Lindquist E."/>
            <person name="Lucas S."/>
            <person name="Rokhsar D."/>
            <person name="Grigoriev I.V."/>
        </authorList>
    </citation>
    <scope>NUCLEOTIDE SEQUENCE [LARGE SCALE GENOMIC DNA]</scope>
</reference>
<keyword evidence="2" id="KW-1185">Reference proteome</keyword>
<dbReference type="EMBL" id="GL377571">
    <property type="protein sequence ID" value="EFJ33234.1"/>
    <property type="molecule type" value="Genomic_DNA"/>
</dbReference>
<gene>
    <name evidence="1" type="ORF">SELMODRAFT_406882</name>
</gene>
<sequence>MESLEAGLREAIAAYEEGDKEGPFLVAQQVPWAVYDAWMDGLECHWRLQYKEGDVWMHGDPSIVHETVSQWFNTHIISQICTLPGVDECLDVITPAGASRLPTVTGDKEPDQCYFSNSDMARARAVVEVAYRNETIETLREVVETWEQSGCKVVIGVKVTSDCQFTFLAKEEGSRDMREIMFGPEFCKTSEGFVIKFPMAHFTGDVKGDYHIEFDLFKLQQFIIKMMDQELSARMAGAV</sequence>
<evidence type="ECO:0000313" key="2">
    <source>
        <dbReference type="Proteomes" id="UP000001514"/>
    </source>
</evidence>
<dbReference type="HOGENOM" id="CLU_067690_0_0_1"/>
<accession>D8R386</accession>
<proteinExistence type="predicted"/>
<dbReference type="Gramene" id="EFJ33234">
    <property type="protein sequence ID" value="EFJ33234"/>
    <property type="gene ID" value="SELMODRAFT_406882"/>
</dbReference>
<dbReference type="AlphaFoldDB" id="D8R386"/>
<protein>
    <submittedName>
        <fullName evidence="1">Uncharacterized protein</fullName>
    </submittedName>
</protein>
<evidence type="ECO:0000313" key="1">
    <source>
        <dbReference type="EMBL" id="EFJ33234.1"/>
    </source>
</evidence>
<dbReference type="Proteomes" id="UP000001514">
    <property type="component" value="Unassembled WGS sequence"/>
</dbReference>
<dbReference type="InParanoid" id="D8R386"/>